<dbReference type="AlphaFoldDB" id="A0A0S7EZI8"/>
<evidence type="ECO:0000313" key="2">
    <source>
        <dbReference type="EMBL" id="JAO07018.1"/>
    </source>
</evidence>
<keyword evidence="1" id="KW-1133">Transmembrane helix</keyword>
<organism evidence="2">
    <name type="scientific">Poeciliopsis prolifica</name>
    <name type="common">blackstripe livebearer</name>
    <dbReference type="NCBI Taxonomy" id="188132"/>
    <lineage>
        <taxon>Eukaryota</taxon>
        <taxon>Metazoa</taxon>
        <taxon>Chordata</taxon>
        <taxon>Craniata</taxon>
        <taxon>Vertebrata</taxon>
        <taxon>Euteleostomi</taxon>
        <taxon>Actinopterygii</taxon>
        <taxon>Neopterygii</taxon>
        <taxon>Teleostei</taxon>
        <taxon>Neoteleostei</taxon>
        <taxon>Acanthomorphata</taxon>
        <taxon>Ovalentaria</taxon>
        <taxon>Atherinomorphae</taxon>
        <taxon>Cyprinodontiformes</taxon>
        <taxon>Poeciliidae</taxon>
        <taxon>Poeciliinae</taxon>
        <taxon>Poeciliopsis</taxon>
    </lineage>
</organism>
<proteinExistence type="predicted"/>
<dbReference type="InterPro" id="IPR036179">
    <property type="entry name" value="Ig-like_dom_sf"/>
</dbReference>
<evidence type="ECO:0000256" key="1">
    <source>
        <dbReference type="SAM" id="Phobius"/>
    </source>
</evidence>
<protein>
    <submittedName>
        <fullName evidence="2">PPUP7391</fullName>
    </submittedName>
</protein>
<dbReference type="SUPFAM" id="SSF48726">
    <property type="entry name" value="Immunoglobulin"/>
    <property type="match status" value="1"/>
</dbReference>
<keyword evidence="1" id="KW-0812">Transmembrane</keyword>
<feature type="transmembrane region" description="Helical" evidence="1">
    <location>
        <begin position="107"/>
        <end position="127"/>
    </location>
</feature>
<dbReference type="InterPro" id="IPR013783">
    <property type="entry name" value="Ig-like_fold"/>
</dbReference>
<name>A0A0S7EZI8_9TELE</name>
<feature type="non-terminal residue" evidence="2">
    <location>
        <position position="1"/>
    </location>
</feature>
<dbReference type="EMBL" id="GBYX01474646">
    <property type="protein sequence ID" value="JAO07018.1"/>
    <property type="molecule type" value="Transcribed_RNA"/>
</dbReference>
<reference evidence="2" key="1">
    <citation type="submission" date="2014-12" db="EMBL/GenBank/DDBJ databases">
        <title>Parallel Evolution in Life History Adaptation Evident in the Tissue-Specific Poeciliopsis prolifica transcriptome.</title>
        <authorList>
            <person name="Jue N.K."/>
            <person name="Foley R.J."/>
            <person name="Obergfell C."/>
            <person name="Reznick D.N."/>
            <person name="O'Neill R.J."/>
            <person name="O'Neill M.J."/>
        </authorList>
    </citation>
    <scope>NUCLEOTIDE SEQUENCE</scope>
</reference>
<gene>
    <name evidence="2" type="primary">PPUP7391</name>
</gene>
<dbReference type="Gene3D" id="2.60.40.10">
    <property type="entry name" value="Immunoglobulins"/>
    <property type="match status" value="1"/>
</dbReference>
<keyword evidence="1" id="KW-0472">Membrane</keyword>
<accession>A0A0S7EZI8</accession>
<sequence>LNRRFLGNEQILYLHFSDGVVTKNTILDKFQDRISITKEHQDSGANYQFKLKLSRLELEDTDLYYCSWTYLDEQYNHCDLKSNGSIVIVREAGPIKECSVPTVDMTLIYLSIAAAIGVFLTIVGLFVRCRRVRATCTR</sequence>